<keyword evidence="14" id="KW-0443">Lipid metabolism</keyword>
<dbReference type="Proteomes" id="UP000008229">
    <property type="component" value="Chromosome"/>
</dbReference>
<evidence type="ECO:0000256" key="6">
    <source>
        <dbReference type="ARBA" id="ARBA00012487"/>
    </source>
</evidence>
<feature type="transmembrane region" description="Helical" evidence="25">
    <location>
        <begin position="151"/>
        <end position="168"/>
    </location>
</feature>
<evidence type="ECO:0000256" key="12">
    <source>
        <dbReference type="ARBA" id="ARBA00022695"/>
    </source>
</evidence>
<keyword evidence="27" id="KW-1185">Reference proteome</keyword>
<dbReference type="EMBL" id="CP001854">
    <property type="protein sequence ID" value="ADB51930.1"/>
    <property type="molecule type" value="Genomic_DNA"/>
</dbReference>
<keyword evidence="12 26" id="KW-0548">Nucleotidyltransferase</keyword>
<comment type="catalytic activity">
    <reaction evidence="1">
        <text>a 1,2-diacyl-sn-glycero-3-phosphate + CTP + H(+) = a CDP-1,2-diacyl-sn-glycerol + diphosphate</text>
        <dbReference type="Rhea" id="RHEA:16229"/>
        <dbReference type="ChEBI" id="CHEBI:15378"/>
        <dbReference type="ChEBI" id="CHEBI:33019"/>
        <dbReference type="ChEBI" id="CHEBI:37563"/>
        <dbReference type="ChEBI" id="CHEBI:58332"/>
        <dbReference type="ChEBI" id="CHEBI:58608"/>
        <dbReference type="EC" id="2.7.7.41"/>
    </reaction>
</comment>
<evidence type="ECO:0000256" key="24">
    <source>
        <dbReference type="SAM" id="MobiDB-lite"/>
    </source>
</evidence>
<evidence type="ECO:0000256" key="7">
    <source>
        <dbReference type="ARBA" id="ARBA00019373"/>
    </source>
</evidence>
<evidence type="ECO:0000256" key="10">
    <source>
        <dbReference type="ARBA" id="ARBA00022679"/>
    </source>
</evidence>
<gene>
    <name evidence="26" type="ordered locus">Cwoe_3512</name>
</gene>
<dbReference type="Pfam" id="PF01148">
    <property type="entry name" value="CTP_transf_1"/>
    <property type="match status" value="1"/>
</dbReference>
<dbReference type="RefSeq" id="WP_012934981.1">
    <property type="nucleotide sequence ID" value="NC_013739.1"/>
</dbReference>
<proteinExistence type="inferred from homology"/>
<keyword evidence="11 25" id="KW-0812">Transmembrane</keyword>
<evidence type="ECO:0000313" key="27">
    <source>
        <dbReference type="Proteomes" id="UP000008229"/>
    </source>
</evidence>
<evidence type="ECO:0000256" key="21">
    <source>
        <dbReference type="ARBA" id="ARBA00032396"/>
    </source>
</evidence>
<feature type="transmembrane region" description="Helical" evidence="25">
    <location>
        <begin position="247"/>
        <end position="268"/>
    </location>
</feature>
<accession>D3F070</accession>
<evidence type="ECO:0000256" key="8">
    <source>
        <dbReference type="ARBA" id="ARBA00022475"/>
    </source>
</evidence>
<evidence type="ECO:0000256" key="3">
    <source>
        <dbReference type="ARBA" id="ARBA00005119"/>
    </source>
</evidence>
<evidence type="ECO:0000256" key="22">
    <source>
        <dbReference type="ARBA" id="ARBA00032743"/>
    </source>
</evidence>
<evidence type="ECO:0000256" key="11">
    <source>
        <dbReference type="ARBA" id="ARBA00022692"/>
    </source>
</evidence>
<comment type="pathway">
    <text evidence="3">Phospholipid metabolism; CDP-diacylglycerol biosynthesis; CDP-diacylglycerol from sn-glycerol 3-phosphate: step 3/3.</text>
</comment>
<dbReference type="GO" id="GO:0004605">
    <property type="term" value="F:phosphatidate cytidylyltransferase activity"/>
    <property type="evidence" value="ECO:0007669"/>
    <property type="project" value="UniProtKB-EC"/>
</dbReference>
<evidence type="ECO:0000256" key="16">
    <source>
        <dbReference type="ARBA" id="ARBA00023209"/>
    </source>
</evidence>
<dbReference type="PANTHER" id="PTHR46382">
    <property type="entry name" value="PHOSPHATIDATE CYTIDYLYLTRANSFERASE"/>
    <property type="match status" value="1"/>
</dbReference>
<feature type="compositionally biased region" description="Basic and acidic residues" evidence="24">
    <location>
        <begin position="54"/>
        <end position="63"/>
    </location>
</feature>
<evidence type="ECO:0000256" key="5">
    <source>
        <dbReference type="ARBA" id="ARBA00010185"/>
    </source>
</evidence>
<comment type="subcellular location">
    <subcellularLocation>
        <location evidence="2">Cell membrane</location>
        <topology evidence="2">Multi-pass membrane protein</topology>
    </subcellularLocation>
</comment>
<keyword evidence="8" id="KW-1003">Cell membrane</keyword>
<reference evidence="27" key="2">
    <citation type="submission" date="2010-01" db="EMBL/GenBank/DDBJ databases">
        <title>The complete genome of Conexibacter woesei DSM 14684.</title>
        <authorList>
            <consortium name="US DOE Joint Genome Institute (JGI-PGF)"/>
            <person name="Lucas S."/>
            <person name="Copeland A."/>
            <person name="Lapidus A."/>
            <person name="Glavina del Rio T."/>
            <person name="Dalin E."/>
            <person name="Tice H."/>
            <person name="Bruce D."/>
            <person name="Goodwin L."/>
            <person name="Pitluck S."/>
            <person name="Kyrpides N."/>
            <person name="Mavromatis K."/>
            <person name="Ivanova N."/>
            <person name="Mikhailova N."/>
            <person name="Chertkov O."/>
            <person name="Brettin T."/>
            <person name="Detter J.C."/>
            <person name="Han C."/>
            <person name="Larimer F."/>
            <person name="Land M."/>
            <person name="Hauser L."/>
            <person name="Markowitz V."/>
            <person name="Cheng J.-F."/>
            <person name="Hugenholtz P."/>
            <person name="Woyke T."/>
            <person name="Wu D."/>
            <person name="Pukall R."/>
            <person name="Steenblock K."/>
            <person name="Schneider S."/>
            <person name="Klenk H.-P."/>
            <person name="Eisen J.A."/>
        </authorList>
    </citation>
    <scope>NUCLEOTIDE SEQUENCE [LARGE SCALE GENOMIC DNA]</scope>
    <source>
        <strain evidence="27">DSM 14684 / CIP 108061 / JCM 11494 / NBRC 100937 / ID131577</strain>
    </source>
</reference>
<evidence type="ECO:0000313" key="26">
    <source>
        <dbReference type="EMBL" id="ADB51930.1"/>
    </source>
</evidence>
<sequence>MSGDAPGGELFDRDGEDDNGAARSRARREQAAGGRRGGGSGRRSRRRGGRVRRGGGDDGDGARTQRAPRAPRGPGSDLGGRVMVAVPAAIAVIVVNGIGGPVWAGALLAVGILAMHELYAMLRPVQPVAVAGFIALAGMLAAALYGTQFHILLAAVSIVPVLFVLTALGPERPHATLSMATTILGIYWIGFALAHAVLLRELPHGNAIVIDVLVGTFIGDTGAYFGGRMFGRRKLAPRISPNKTVEGLVIGMLAAVAAVFLAGLYQDWLSSTEALLLGVGVAIAAPIGDLFESFVKRDVGTKDTGRAFGAHGGALDRIDAALFAAVVGYYIWYALA</sequence>
<dbReference type="HOGENOM" id="CLU_037294_3_1_11"/>
<keyword evidence="17" id="KW-1208">Phospholipid metabolism</keyword>
<organism evidence="26 27">
    <name type="scientific">Conexibacter woesei (strain DSM 14684 / CCUG 47730 / CIP 108061 / JCM 11494 / NBRC 100937 / ID131577)</name>
    <dbReference type="NCBI Taxonomy" id="469383"/>
    <lineage>
        <taxon>Bacteria</taxon>
        <taxon>Bacillati</taxon>
        <taxon>Actinomycetota</taxon>
        <taxon>Thermoleophilia</taxon>
        <taxon>Solirubrobacterales</taxon>
        <taxon>Conexibacteraceae</taxon>
        <taxon>Conexibacter</taxon>
    </lineage>
</organism>
<dbReference type="OrthoDB" id="9799199at2"/>
<dbReference type="eggNOG" id="COG4589">
    <property type="taxonomic scope" value="Bacteria"/>
</dbReference>
<reference evidence="26 27" key="1">
    <citation type="journal article" date="2010" name="Stand. Genomic Sci.">
        <title>Complete genome sequence of Conexibacter woesei type strain (ID131577).</title>
        <authorList>
            <person name="Pukall R."/>
            <person name="Lapidus A."/>
            <person name="Glavina Del Rio T."/>
            <person name="Copeland A."/>
            <person name="Tice H."/>
            <person name="Cheng J.-F."/>
            <person name="Lucas S."/>
            <person name="Chen F."/>
            <person name="Nolan M."/>
            <person name="Bruce D."/>
            <person name="Goodwin L."/>
            <person name="Pitluck S."/>
            <person name="Mavromatis K."/>
            <person name="Ivanova N."/>
            <person name="Ovchinnikova G."/>
            <person name="Pati A."/>
            <person name="Chen A."/>
            <person name="Palaniappan K."/>
            <person name="Land M."/>
            <person name="Hauser L."/>
            <person name="Chang Y.-J."/>
            <person name="Jeffries C.D."/>
            <person name="Chain P."/>
            <person name="Meincke L."/>
            <person name="Sims D."/>
            <person name="Brettin T."/>
            <person name="Detter J.C."/>
            <person name="Rohde M."/>
            <person name="Goeker M."/>
            <person name="Bristow J."/>
            <person name="Eisen J.A."/>
            <person name="Markowitz V."/>
            <person name="Kyrpides N.C."/>
            <person name="Klenk H.-P."/>
            <person name="Hugenholtz P."/>
        </authorList>
    </citation>
    <scope>NUCLEOTIDE SEQUENCE [LARGE SCALE GENOMIC DNA]</scope>
    <source>
        <strain evidence="27">DSM 14684 / CIP 108061 / JCM 11494 / NBRC 100937 / ID131577</strain>
    </source>
</reference>
<dbReference type="PANTHER" id="PTHR46382:SF1">
    <property type="entry name" value="PHOSPHATIDATE CYTIDYLYLTRANSFERASE"/>
    <property type="match status" value="1"/>
</dbReference>
<evidence type="ECO:0000256" key="13">
    <source>
        <dbReference type="ARBA" id="ARBA00022989"/>
    </source>
</evidence>
<evidence type="ECO:0000256" key="20">
    <source>
        <dbReference type="ARBA" id="ARBA00032253"/>
    </source>
</evidence>
<keyword evidence="9" id="KW-0444">Lipid biosynthesis</keyword>
<dbReference type="GO" id="GO:0016024">
    <property type="term" value="P:CDP-diacylglycerol biosynthetic process"/>
    <property type="evidence" value="ECO:0007669"/>
    <property type="project" value="TreeGrafter"/>
</dbReference>
<dbReference type="AlphaFoldDB" id="D3F070"/>
<evidence type="ECO:0000256" key="23">
    <source>
        <dbReference type="ARBA" id="ARBA00033406"/>
    </source>
</evidence>
<keyword evidence="15 25" id="KW-0472">Membrane</keyword>
<comment type="similarity">
    <text evidence="5">Belongs to the CDS family.</text>
</comment>
<feature type="transmembrane region" description="Helical" evidence="25">
    <location>
        <begin position="315"/>
        <end position="335"/>
    </location>
</feature>
<feature type="region of interest" description="Disordered" evidence="24">
    <location>
        <begin position="1"/>
        <end position="78"/>
    </location>
</feature>
<evidence type="ECO:0000256" key="2">
    <source>
        <dbReference type="ARBA" id="ARBA00004651"/>
    </source>
</evidence>
<evidence type="ECO:0000256" key="9">
    <source>
        <dbReference type="ARBA" id="ARBA00022516"/>
    </source>
</evidence>
<comment type="pathway">
    <text evidence="4">Lipid metabolism.</text>
</comment>
<evidence type="ECO:0000256" key="25">
    <source>
        <dbReference type="SAM" id="Phobius"/>
    </source>
</evidence>
<feature type="transmembrane region" description="Helical" evidence="25">
    <location>
        <begin position="205"/>
        <end position="226"/>
    </location>
</feature>
<evidence type="ECO:0000256" key="4">
    <source>
        <dbReference type="ARBA" id="ARBA00005189"/>
    </source>
</evidence>
<evidence type="ECO:0000256" key="1">
    <source>
        <dbReference type="ARBA" id="ARBA00001698"/>
    </source>
</evidence>
<feature type="compositionally biased region" description="Basic residues" evidence="24">
    <location>
        <begin position="42"/>
        <end position="53"/>
    </location>
</feature>
<keyword evidence="10 26" id="KW-0808">Transferase</keyword>
<dbReference type="EC" id="2.7.7.41" evidence="6"/>
<feature type="transmembrane region" description="Helical" evidence="25">
    <location>
        <begin position="128"/>
        <end position="145"/>
    </location>
</feature>
<dbReference type="STRING" id="469383.Cwoe_3512"/>
<feature type="transmembrane region" description="Helical" evidence="25">
    <location>
        <begin position="180"/>
        <end position="199"/>
    </location>
</feature>
<dbReference type="GO" id="GO:0005886">
    <property type="term" value="C:plasma membrane"/>
    <property type="evidence" value="ECO:0007669"/>
    <property type="project" value="UniProtKB-SubCell"/>
</dbReference>
<keyword evidence="16" id="KW-0594">Phospholipid biosynthesis</keyword>
<keyword evidence="13 25" id="KW-1133">Transmembrane helix</keyword>
<protein>
    <recommendedName>
        <fullName evidence="7">Phosphatidate cytidylyltransferase</fullName>
        <ecNumber evidence="6">2.7.7.41</ecNumber>
    </recommendedName>
    <alternativeName>
        <fullName evidence="20">CDP-DAG synthase</fullName>
    </alternativeName>
    <alternativeName>
        <fullName evidence="22">CDP-DG synthase</fullName>
    </alternativeName>
    <alternativeName>
        <fullName evidence="18">CDP-diacylglycerol synthase</fullName>
    </alternativeName>
    <alternativeName>
        <fullName evidence="21">CDP-diglyceride pyrophosphorylase</fullName>
    </alternativeName>
    <alternativeName>
        <fullName evidence="23">CDP-diglyceride synthase</fullName>
    </alternativeName>
    <alternativeName>
        <fullName evidence="19">CTP:phosphatidate cytidylyltransferase</fullName>
    </alternativeName>
</protein>
<evidence type="ECO:0000256" key="15">
    <source>
        <dbReference type="ARBA" id="ARBA00023136"/>
    </source>
</evidence>
<name>D3F070_CONWI</name>
<evidence type="ECO:0000256" key="19">
    <source>
        <dbReference type="ARBA" id="ARBA00031825"/>
    </source>
</evidence>
<evidence type="ECO:0000256" key="17">
    <source>
        <dbReference type="ARBA" id="ARBA00023264"/>
    </source>
</evidence>
<dbReference type="KEGG" id="cwo:Cwoe_3512"/>
<evidence type="ECO:0000256" key="14">
    <source>
        <dbReference type="ARBA" id="ARBA00023098"/>
    </source>
</evidence>
<evidence type="ECO:0000256" key="18">
    <source>
        <dbReference type="ARBA" id="ARBA00029893"/>
    </source>
</evidence>